<evidence type="ECO:0000313" key="2">
    <source>
        <dbReference type="Proteomes" id="UP001060085"/>
    </source>
</evidence>
<accession>A0ACC0A7Q2</accession>
<dbReference type="Proteomes" id="UP001060085">
    <property type="component" value="Linkage Group LG06"/>
</dbReference>
<organism evidence="1 2">
    <name type="scientific">Catharanthus roseus</name>
    <name type="common">Madagascar periwinkle</name>
    <name type="synonym">Vinca rosea</name>
    <dbReference type="NCBI Taxonomy" id="4058"/>
    <lineage>
        <taxon>Eukaryota</taxon>
        <taxon>Viridiplantae</taxon>
        <taxon>Streptophyta</taxon>
        <taxon>Embryophyta</taxon>
        <taxon>Tracheophyta</taxon>
        <taxon>Spermatophyta</taxon>
        <taxon>Magnoliopsida</taxon>
        <taxon>eudicotyledons</taxon>
        <taxon>Gunneridae</taxon>
        <taxon>Pentapetalae</taxon>
        <taxon>asterids</taxon>
        <taxon>lamiids</taxon>
        <taxon>Gentianales</taxon>
        <taxon>Apocynaceae</taxon>
        <taxon>Rauvolfioideae</taxon>
        <taxon>Vinceae</taxon>
        <taxon>Catharanthinae</taxon>
        <taxon>Catharanthus</taxon>
    </lineage>
</organism>
<name>A0ACC0A7Q2_CATRO</name>
<keyword evidence="2" id="KW-1185">Reference proteome</keyword>
<sequence>MFLILPFFLNTTIGRRELQCLFAEKIITWLLPWIKGEKRKVVGYTGLRFMYGKKYVCNTKSIGRREANQFPTCTKRIRDRRKSTVIHGKGASPYADFSVSAVYKCVTIYRSEKC</sequence>
<proteinExistence type="predicted"/>
<gene>
    <name evidence="1" type="ORF">M9H77_25409</name>
</gene>
<dbReference type="EMBL" id="CM044706">
    <property type="protein sequence ID" value="KAI5656616.1"/>
    <property type="molecule type" value="Genomic_DNA"/>
</dbReference>
<evidence type="ECO:0000313" key="1">
    <source>
        <dbReference type="EMBL" id="KAI5656616.1"/>
    </source>
</evidence>
<protein>
    <submittedName>
        <fullName evidence="1">Uncharacterized protein</fullName>
    </submittedName>
</protein>
<comment type="caution">
    <text evidence="1">The sequence shown here is derived from an EMBL/GenBank/DDBJ whole genome shotgun (WGS) entry which is preliminary data.</text>
</comment>
<reference evidence="2" key="1">
    <citation type="journal article" date="2023" name="Nat. Plants">
        <title>Single-cell RNA sequencing provides a high-resolution roadmap for understanding the multicellular compartmentation of specialized metabolism.</title>
        <authorList>
            <person name="Sun S."/>
            <person name="Shen X."/>
            <person name="Li Y."/>
            <person name="Li Y."/>
            <person name="Wang S."/>
            <person name="Li R."/>
            <person name="Zhang H."/>
            <person name="Shen G."/>
            <person name="Guo B."/>
            <person name="Wei J."/>
            <person name="Xu J."/>
            <person name="St-Pierre B."/>
            <person name="Chen S."/>
            <person name="Sun C."/>
        </authorList>
    </citation>
    <scope>NUCLEOTIDE SEQUENCE [LARGE SCALE GENOMIC DNA]</scope>
</reference>